<keyword evidence="6 13" id="KW-0732">Signal</keyword>
<evidence type="ECO:0000256" key="5">
    <source>
        <dbReference type="ARBA" id="ARBA00022692"/>
    </source>
</evidence>
<dbReference type="PANTHER" id="PTHR48061">
    <property type="entry name" value="LEUCINE-RICH REPEAT RECEPTOR PROTEIN KINASE EMS1-LIKE-RELATED"/>
    <property type="match status" value="1"/>
</dbReference>
<dbReference type="InterPro" id="IPR013210">
    <property type="entry name" value="LRR_N_plant-typ"/>
</dbReference>
<dbReference type="InterPro" id="IPR055414">
    <property type="entry name" value="LRR_R13L4/SHOC2-like"/>
</dbReference>
<evidence type="ECO:0000256" key="7">
    <source>
        <dbReference type="ARBA" id="ARBA00022737"/>
    </source>
</evidence>
<dbReference type="Proteomes" id="UP000504610">
    <property type="component" value="Chromosome 3"/>
</dbReference>
<dbReference type="OrthoDB" id="1394818at2759"/>
<keyword evidence="7" id="KW-0677">Repeat</keyword>
<feature type="domain" description="Disease resistance R13L4/SHOC-2-like LRR" evidence="15">
    <location>
        <begin position="282"/>
        <end position="491"/>
    </location>
</feature>
<dbReference type="FunFam" id="3.80.10.10:FF:000111">
    <property type="entry name" value="LRR receptor-like serine/threonine-protein kinase ERECTA"/>
    <property type="match status" value="1"/>
</dbReference>
<evidence type="ECO:0000256" key="1">
    <source>
        <dbReference type="ARBA" id="ARBA00004251"/>
    </source>
</evidence>
<feature type="signal peptide" evidence="13">
    <location>
        <begin position="1"/>
        <end position="32"/>
    </location>
</feature>
<evidence type="ECO:0000256" key="9">
    <source>
        <dbReference type="ARBA" id="ARBA00023136"/>
    </source>
</evidence>
<dbReference type="GeneID" id="108814435"/>
<dbReference type="FunFam" id="3.80.10.10:FF:000095">
    <property type="entry name" value="LRR receptor-like serine/threonine-protein kinase GSO1"/>
    <property type="match status" value="1"/>
</dbReference>
<evidence type="ECO:0000256" key="6">
    <source>
        <dbReference type="ARBA" id="ARBA00022729"/>
    </source>
</evidence>
<comment type="similarity">
    <text evidence="2">Belongs to the RLP family.</text>
</comment>
<evidence type="ECO:0000259" key="15">
    <source>
        <dbReference type="Pfam" id="PF23598"/>
    </source>
</evidence>
<reference evidence="16" key="1">
    <citation type="journal article" date="2019" name="Database">
        <title>The radish genome database (RadishGD): an integrated information resource for radish genomics.</title>
        <authorList>
            <person name="Yu H.J."/>
            <person name="Baek S."/>
            <person name="Lee Y.J."/>
            <person name="Cho A."/>
            <person name="Mun J.H."/>
        </authorList>
    </citation>
    <scope>NUCLEOTIDE SEQUENCE [LARGE SCALE GENOMIC DNA]</scope>
    <source>
        <strain evidence="16">cv. WK10039</strain>
    </source>
</reference>
<evidence type="ECO:0000256" key="4">
    <source>
        <dbReference type="ARBA" id="ARBA00022614"/>
    </source>
</evidence>
<dbReference type="Pfam" id="PF13855">
    <property type="entry name" value="LRR_8"/>
    <property type="match status" value="2"/>
</dbReference>
<dbReference type="AlphaFoldDB" id="A0A6J0K4C2"/>
<dbReference type="GO" id="GO:0005886">
    <property type="term" value="C:plasma membrane"/>
    <property type="evidence" value="ECO:0007669"/>
    <property type="project" value="UniProtKB-SubCell"/>
</dbReference>
<dbReference type="FunFam" id="3.80.10.10:FF:000213">
    <property type="entry name" value="Tyrosine-sulfated glycopeptide receptor 1"/>
    <property type="match status" value="1"/>
</dbReference>
<evidence type="ECO:0000313" key="17">
    <source>
        <dbReference type="RefSeq" id="XP_018442508.2"/>
    </source>
</evidence>
<feature type="domain" description="Leucine-rich repeat-containing N-terminal plant-type" evidence="14">
    <location>
        <begin position="40"/>
        <end position="95"/>
    </location>
</feature>
<name>A0A6J0K4C2_RAPSA</name>
<evidence type="ECO:0000256" key="2">
    <source>
        <dbReference type="ARBA" id="ARBA00009592"/>
    </source>
</evidence>
<keyword evidence="3" id="KW-1003">Cell membrane</keyword>
<dbReference type="InterPro" id="IPR046956">
    <property type="entry name" value="RLP23-like"/>
</dbReference>
<dbReference type="SMART" id="SM00365">
    <property type="entry name" value="LRR_SD22"/>
    <property type="match status" value="5"/>
</dbReference>
<evidence type="ECO:0000256" key="10">
    <source>
        <dbReference type="ARBA" id="ARBA00023170"/>
    </source>
</evidence>
<sequence length="994" mass="110176">MRGSNYSSSLSFLLRTIVLLLFSVSNFVSNSASLMPDLCHPDERDVLLQLKTEFKIVKPYHFYDRYGYLITSYPKTESWGNSSADCCNWDGVTCDIKSGKVIGLDLKLSCLYGRLESNSSIFRLKHLTSLNLAYNNFTLSPIPAKFNNLILLETLNLSQSSLEGLIPREILQLTNLVSLDLSSSDSPSLMLSIENPPLFLRLLAQNLKNLRALDMSSVNISSEIPHEFSIMRSLRSLNLRSCYLVGEFPSSVFMMPNLQSIILDWNTELRGELPVFQRNNSLQVLRIYGSSFSGIIPESIGNLKHLVSLTLAESNFSGRIPSSLGELSNLSSLRLSGNHFTGEVPSSIGNLKQLISFDVHRNQFTGSFPSALLNLTKLHDIYLSDNQFTGSLPPNIGQLSKLEILSASGNSFTGAVPSSLYQISSLTTIWLGGNQLSDLVGFHNISLLSNLQILSLGSNNFRVSSPLDLNVFSSLKQLVTLDLSGIPVSTSNITSNSDFSSNLEDLYLSGCNITEFPEFIRNLRNLSYLDISRNSIKGQVPYWLWSLQELHNLDLSHNSLSGFDGSLKAVPGSMIFRLDLRSNDFQGEIFIPSTSIIFFLAASNNFTGEIPLSLCGGQFRIIDLSNNNFHDSIPRCLGTHISYLQDLNLRNNSLTGSIPDMFKHAYNLMTIDVSHNRLEGKLPLSLTSCSALQVLNVESNKISDTFPFQLSSLQKLQVLVLRSNNFHGMLYQPDGDWFGFPQLKIIDASHNDFFGTLPSDYFLNWTAISSNEDKDTQAHYIGNPIVYNYYTSLVLMNKGVSMEMERILTVYTAIDFSGNRIHGQVPESIGLLKELHVLNLSRNAFTGHIPPSLANITALESLDLSQNKLSGEIPPTLGDLSSLAWINVSHNQLQGSIPQGTQFQRQKCSSYEGNPGLYGPSLKNICGEPTPPESEVPVSSEEEEAEKESLSWIAAGLGFAPGIVFGFTIGYIIVGYKQEWFTNTFGRNKKHGTR</sequence>
<dbReference type="InterPro" id="IPR001611">
    <property type="entry name" value="Leu-rich_rpt"/>
</dbReference>
<dbReference type="Pfam" id="PF23598">
    <property type="entry name" value="LRR_14"/>
    <property type="match status" value="1"/>
</dbReference>
<dbReference type="SMART" id="SM00369">
    <property type="entry name" value="LRR_TYP"/>
    <property type="match status" value="10"/>
</dbReference>
<keyword evidence="4" id="KW-0433">Leucine-rich repeat</keyword>
<feature type="transmembrane region" description="Helical" evidence="12">
    <location>
        <begin position="950"/>
        <end position="974"/>
    </location>
</feature>
<proteinExistence type="inferred from homology"/>
<reference evidence="17" key="2">
    <citation type="submission" date="2025-08" db="UniProtKB">
        <authorList>
            <consortium name="RefSeq"/>
        </authorList>
    </citation>
    <scope>IDENTIFICATION</scope>
    <source>
        <tissue evidence="17">Leaf</tissue>
    </source>
</reference>
<dbReference type="KEGG" id="rsz:108814435"/>
<keyword evidence="9 12" id="KW-0472">Membrane</keyword>
<keyword evidence="10" id="KW-0675">Receptor</keyword>
<evidence type="ECO:0000256" key="3">
    <source>
        <dbReference type="ARBA" id="ARBA00022475"/>
    </source>
</evidence>
<dbReference type="PANTHER" id="PTHR48061:SF46">
    <property type="entry name" value="LEUCINE-RICH REPEAT-CONTAINING N-TERMINAL PLANT-TYPE DOMAIN-CONTAINING PROTEIN"/>
    <property type="match status" value="1"/>
</dbReference>
<protein>
    <submittedName>
        <fullName evidence="17">Receptor-like protein 6</fullName>
    </submittedName>
</protein>
<keyword evidence="8 12" id="KW-1133">Transmembrane helix</keyword>
<dbReference type="InterPro" id="IPR003591">
    <property type="entry name" value="Leu-rich_rpt_typical-subtyp"/>
</dbReference>
<dbReference type="SUPFAM" id="SSF52058">
    <property type="entry name" value="L domain-like"/>
    <property type="match status" value="2"/>
</dbReference>
<comment type="subcellular location">
    <subcellularLocation>
        <location evidence="1">Cell membrane</location>
        <topology evidence="1">Single-pass type I membrane protein</topology>
    </subcellularLocation>
</comment>
<keyword evidence="5 12" id="KW-0812">Transmembrane</keyword>
<accession>A0A6J0K4C2</accession>
<gene>
    <name evidence="17" type="primary">LOC108814435</name>
</gene>
<dbReference type="PROSITE" id="PS51450">
    <property type="entry name" value="LRR"/>
    <property type="match status" value="1"/>
</dbReference>
<evidence type="ECO:0000256" key="8">
    <source>
        <dbReference type="ARBA" id="ARBA00022989"/>
    </source>
</evidence>
<organism evidence="16 17">
    <name type="scientific">Raphanus sativus</name>
    <name type="common">Radish</name>
    <name type="synonym">Raphanus raphanistrum var. sativus</name>
    <dbReference type="NCBI Taxonomy" id="3726"/>
    <lineage>
        <taxon>Eukaryota</taxon>
        <taxon>Viridiplantae</taxon>
        <taxon>Streptophyta</taxon>
        <taxon>Embryophyta</taxon>
        <taxon>Tracheophyta</taxon>
        <taxon>Spermatophyta</taxon>
        <taxon>Magnoliopsida</taxon>
        <taxon>eudicotyledons</taxon>
        <taxon>Gunneridae</taxon>
        <taxon>Pentapetalae</taxon>
        <taxon>rosids</taxon>
        <taxon>malvids</taxon>
        <taxon>Brassicales</taxon>
        <taxon>Brassicaceae</taxon>
        <taxon>Brassiceae</taxon>
        <taxon>Raphanus</taxon>
    </lineage>
</organism>
<dbReference type="Pfam" id="PF00560">
    <property type="entry name" value="LRR_1"/>
    <property type="match status" value="3"/>
</dbReference>
<feature type="chain" id="PRO_5040835666" evidence="13">
    <location>
        <begin position="33"/>
        <end position="994"/>
    </location>
</feature>
<dbReference type="Gene3D" id="3.80.10.10">
    <property type="entry name" value="Ribonuclease Inhibitor"/>
    <property type="match status" value="5"/>
</dbReference>
<evidence type="ECO:0000256" key="11">
    <source>
        <dbReference type="ARBA" id="ARBA00023180"/>
    </source>
</evidence>
<evidence type="ECO:0000259" key="14">
    <source>
        <dbReference type="Pfam" id="PF08263"/>
    </source>
</evidence>
<dbReference type="SUPFAM" id="SSF52047">
    <property type="entry name" value="RNI-like"/>
    <property type="match status" value="1"/>
</dbReference>
<keyword evidence="11" id="KW-0325">Glycoprotein</keyword>
<evidence type="ECO:0000256" key="12">
    <source>
        <dbReference type="SAM" id="Phobius"/>
    </source>
</evidence>
<dbReference type="Pfam" id="PF08263">
    <property type="entry name" value="LRRNT_2"/>
    <property type="match status" value="1"/>
</dbReference>
<evidence type="ECO:0000313" key="16">
    <source>
        <dbReference type="Proteomes" id="UP000504610"/>
    </source>
</evidence>
<dbReference type="InterPro" id="IPR032675">
    <property type="entry name" value="LRR_dom_sf"/>
</dbReference>
<keyword evidence="16" id="KW-1185">Reference proteome</keyword>
<dbReference type="RefSeq" id="XP_018442508.2">
    <property type="nucleotide sequence ID" value="XM_018587006.2"/>
</dbReference>
<dbReference type="PRINTS" id="PR00019">
    <property type="entry name" value="LEURICHRPT"/>
</dbReference>
<evidence type="ECO:0000256" key="13">
    <source>
        <dbReference type="SAM" id="SignalP"/>
    </source>
</evidence>